<organism evidence="3 4">
    <name type="scientific">Verticillium longisporum</name>
    <name type="common">Verticillium dahliae var. longisporum</name>
    <dbReference type="NCBI Taxonomy" id="100787"/>
    <lineage>
        <taxon>Eukaryota</taxon>
        <taxon>Fungi</taxon>
        <taxon>Dikarya</taxon>
        <taxon>Ascomycota</taxon>
        <taxon>Pezizomycotina</taxon>
        <taxon>Sordariomycetes</taxon>
        <taxon>Hypocreomycetidae</taxon>
        <taxon>Glomerellales</taxon>
        <taxon>Plectosphaerellaceae</taxon>
        <taxon>Verticillium</taxon>
    </lineage>
</organism>
<evidence type="ECO:0000313" key="4">
    <source>
        <dbReference type="Proteomes" id="UP000044602"/>
    </source>
</evidence>
<accession>A0A0G4MGL4</accession>
<evidence type="ECO:0008006" key="5">
    <source>
        <dbReference type="Google" id="ProtNLM"/>
    </source>
</evidence>
<dbReference type="Pfam" id="PF10356">
    <property type="entry name" value="RRG7"/>
    <property type="match status" value="1"/>
</dbReference>
<protein>
    <recommendedName>
        <fullName evidence="5">DUF1446 domain-containing protein</fullName>
    </recommendedName>
</protein>
<dbReference type="InterPro" id="IPR010839">
    <property type="entry name" value="AtuA_N"/>
</dbReference>
<proteinExistence type="predicted"/>
<dbReference type="EMBL" id="CVQH01022527">
    <property type="protein sequence ID" value="CRK33433.1"/>
    <property type="molecule type" value="Genomic_DNA"/>
</dbReference>
<dbReference type="AlphaFoldDB" id="A0A0G4MGL4"/>
<feature type="domain" description="Acyclic terpene utilisation N-terminal" evidence="1">
    <location>
        <begin position="258"/>
        <end position="722"/>
    </location>
</feature>
<dbReference type="PANTHER" id="PTHR47585:SF2">
    <property type="entry name" value="DUF1446 DOMAIN PROTEIN (AFU_ORTHOLOGUE AFUA_6G11420)"/>
    <property type="match status" value="1"/>
</dbReference>
<keyword evidence="4" id="KW-1185">Reference proteome</keyword>
<dbReference type="Proteomes" id="UP000044602">
    <property type="component" value="Unassembled WGS sequence"/>
</dbReference>
<dbReference type="InterPro" id="IPR018828">
    <property type="entry name" value="RRG7"/>
</dbReference>
<reference evidence="3 4" key="1">
    <citation type="submission" date="2015-05" db="EMBL/GenBank/DDBJ databases">
        <authorList>
            <person name="Wang D.B."/>
            <person name="Wang M."/>
        </authorList>
    </citation>
    <scope>NUCLEOTIDE SEQUENCE [LARGE SCALE GENOMIC DNA]</scope>
    <source>
        <strain evidence="3">VL1</strain>
    </source>
</reference>
<sequence>MNTRQLRLIPRCFTSYPQKAPSVSFSAQTRFQARTFSSCSPSKRPAVGDFVFPEPPKSHHSDLETFLSYAERNSLNTSSTVYVGTHYEYTVASTLAKYGVQARRVGGASDYGIDLLGIWRIPELREKQRSQPLRVILQCKAGSQRAGPALIRELEGSFAGAPVGWRGSKVLAFLVSERTATKGVRESLGRSQWPMGFISCTKDGAVQQMLWNRRAEEEGLEGIGVGMRYTGGESNDPEVVLTFNRQAMASSTARRRAVRIAGCSGGFTDRSRAIKDLAADPEVDAVIGDWLSEMTMTVHGSGKIRNLQATEAGSKAQLSLEDRMKTAMYAETFLECFEPAIVTLAAKGTKLAVNAGASDTELLAEAVQHMVTEAGFALNVAWVEGDDVTGQVNRLIKEGEQFESLMHGKRLEEWGMEPICAQAYLGGLGIARALSEGADIVICGRVADAAPVIGVSAWWHGWRDDQFDCLAGALVAGHLIECSAYVTGGYYSGFKDLMKDGRHVNMGFPIAEVEWNGECVIAKEKNTGGCVNVGTVLSQLEYEIQGPLYYNCDVVADVSNVQMTQVEADRVRVTGIRGRPPPPTTKVGITAPAGFQAEWHIYLCGLDMEEKCKITEDQIRHAIGDNISKFTTLKFHQNGTSPLDPASLDLSIVDFRIFAQSPDPEVMRPDIPNGFNRWVLEVFLQSAPGASLSNDLRQVVPKPYYEYWVALLPQRELNHRVHCLWPAAAARTIAMSAPETTETYPRQQASYETPSPLDLASFGPTVRAPLGSIVLARSGDKASDCNVGFFVRHANQWDWLRSFLTVDRIKALLGPSEYKGKPIDRFELPNVYAVHFLLHDHLDRGYNACSNYDTLGKLTGEYLRAKVVDLPAAFLEQGLV</sequence>
<dbReference type="STRING" id="100787.A0A0G4MGL4"/>
<feature type="domain" description="AtuA-like ferredoxin-fold" evidence="2">
    <location>
        <begin position="769"/>
        <end position="865"/>
    </location>
</feature>
<dbReference type="InterPro" id="IPR056362">
    <property type="entry name" value="AtuA-like_ferredoxin_dom"/>
</dbReference>
<evidence type="ECO:0000259" key="2">
    <source>
        <dbReference type="Pfam" id="PF23544"/>
    </source>
</evidence>
<name>A0A0G4MGL4_VERLO</name>
<dbReference type="Pfam" id="PF07287">
    <property type="entry name" value="AtuA"/>
    <property type="match status" value="1"/>
</dbReference>
<evidence type="ECO:0000313" key="3">
    <source>
        <dbReference type="EMBL" id="CRK33433.1"/>
    </source>
</evidence>
<gene>
    <name evidence="3" type="ORF">BN1708_001111</name>
</gene>
<dbReference type="PANTHER" id="PTHR47585">
    <property type="match status" value="1"/>
</dbReference>
<evidence type="ECO:0000259" key="1">
    <source>
        <dbReference type="Pfam" id="PF07287"/>
    </source>
</evidence>
<dbReference type="Pfam" id="PF23544">
    <property type="entry name" value="AtuA_ferredoxin"/>
    <property type="match status" value="1"/>
</dbReference>